<dbReference type="InterPro" id="IPR001387">
    <property type="entry name" value="Cro/C1-type_HTH"/>
</dbReference>
<protein>
    <recommendedName>
        <fullName evidence="4">Helix-turn-helix domain-containing protein</fullName>
    </recommendedName>
</protein>
<dbReference type="AlphaFoldDB" id="A0A8J3SAS4"/>
<feature type="region of interest" description="Disordered" evidence="1">
    <location>
        <begin position="98"/>
        <end position="210"/>
    </location>
</feature>
<evidence type="ECO:0008006" key="4">
    <source>
        <dbReference type="Google" id="ProtNLM"/>
    </source>
</evidence>
<dbReference type="Pfam" id="PF13560">
    <property type="entry name" value="HTH_31"/>
    <property type="match status" value="1"/>
</dbReference>
<keyword evidence="3" id="KW-1185">Reference proteome</keyword>
<organism evidence="2 3">
    <name type="scientific">Planobispora siamensis</name>
    <dbReference type="NCBI Taxonomy" id="936338"/>
    <lineage>
        <taxon>Bacteria</taxon>
        <taxon>Bacillati</taxon>
        <taxon>Actinomycetota</taxon>
        <taxon>Actinomycetes</taxon>
        <taxon>Streptosporangiales</taxon>
        <taxon>Streptosporangiaceae</taxon>
        <taxon>Planobispora</taxon>
    </lineage>
</organism>
<evidence type="ECO:0000256" key="1">
    <source>
        <dbReference type="SAM" id="MobiDB-lite"/>
    </source>
</evidence>
<dbReference type="Proteomes" id="UP000619788">
    <property type="component" value="Unassembled WGS sequence"/>
</dbReference>
<accession>A0A8J3SAS4</accession>
<evidence type="ECO:0000313" key="2">
    <source>
        <dbReference type="EMBL" id="GIH90593.1"/>
    </source>
</evidence>
<proteinExistence type="predicted"/>
<name>A0A8J3SAS4_9ACTN</name>
<feature type="compositionally biased region" description="Low complexity" evidence="1">
    <location>
        <begin position="107"/>
        <end position="121"/>
    </location>
</feature>
<gene>
    <name evidence="2" type="ORF">Psi01_12230</name>
</gene>
<dbReference type="CDD" id="cd00093">
    <property type="entry name" value="HTH_XRE"/>
    <property type="match status" value="1"/>
</dbReference>
<comment type="caution">
    <text evidence="2">The sequence shown here is derived from an EMBL/GenBank/DDBJ whole genome shotgun (WGS) entry which is preliminary data.</text>
</comment>
<evidence type="ECO:0000313" key="3">
    <source>
        <dbReference type="Proteomes" id="UP000619788"/>
    </source>
</evidence>
<dbReference type="EMBL" id="BOOJ01000012">
    <property type="protein sequence ID" value="GIH90593.1"/>
    <property type="molecule type" value="Genomic_DNA"/>
</dbReference>
<feature type="compositionally biased region" description="Low complexity" evidence="1">
    <location>
        <begin position="176"/>
        <end position="210"/>
    </location>
</feature>
<sequence length="411" mass="43086">MSRSRRLRPLPDDLPEPVRVLLGELRALKDRAGLDLRALEQATHASRSSWGRWLAGDTWIPAEAVEGLARLCREDERRFRALWEVAEQSRRMAGVGLETDGRDRMEASGGSPAPSVPGPGEVSEKVPGPGAAMEGVSGPARAMEEVASSGTAVETIAGPGGHGQKRPAPPMPSGRAPVPDGGAPMPDGGAPMPDGEAPVPGGGAPVPDGGAPVPGTAPPRGPAGFLRWRFRVGAVLGLSAGVIAGFMIAGSFSGSGASGEEEPTPTPTRTRAEAVTRTEVIARAKTWSPATAQRVPYSQTKTRGGYRTDGSGYVSMALGLGKPGPITVDLAKPAYTKPIAMNQLLQGDLVIDPVGGNTARMVVIFDRWADAKHTSYWAYQQRAGYGTDHRIVTHGLKAGTQFRAYRPVNIH</sequence>
<reference evidence="2 3" key="1">
    <citation type="submission" date="2021-01" db="EMBL/GenBank/DDBJ databases">
        <title>Whole genome shotgun sequence of Planobispora siamensis NBRC 107568.</title>
        <authorList>
            <person name="Komaki H."/>
            <person name="Tamura T."/>
        </authorList>
    </citation>
    <scope>NUCLEOTIDE SEQUENCE [LARGE SCALE GENOMIC DNA]</scope>
    <source>
        <strain evidence="2 3">NBRC 107568</strain>
    </source>
</reference>